<evidence type="ECO:0000313" key="3">
    <source>
        <dbReference type="EMBL" id="KIY68432.1"/>
    </source>
</evidence>
<protein>
    <recommendedName>
        <fullName evidence="2">DUF7704 domain-containing protein</fullName>
    </recommendedName>
</protein>
<gene>
    <name evidence="3" type="ORF">CYLTODRAFT_421653</name>
</gene>
<dbReference type="Pfam" id="PF24803">
    <property type="entry name" value="DUF7704"/>
    <property type="match status" value="1"/>
</dbReference>
<dbReference type="InterPro" id="IPR056121">
    <property type="entry name" value="DUF7704"/>
</dbReference>
<accession>A0A0D7BD34</accession>
<dbReference type="PANTHER" id="PTHR37019:SF1">
    <property type="entry name" value="EXPERA DOMAIN-CONTAINING PROTEIN"/>
    <property type="match status" value="1"/>
</dbReference>
<name>A0A0D7BD34_9AGAR</name>
<dbReference type="AlphaFoldDB" id="A0A0D7BD34"/>
<dbReference type="EMBL" id="KN880503">
    <property type="protein sequence ID" value="KIY68432.1"/>
    <property type="molecule type" value="Genomic_DNA"/>
</dbReference>
<keyword evidence="4" id="KW-1185">Reference proteome</keyword>
<feature type="transmembrane region" description="Helical" evidence="1">
    <location>
        <begin position="88"/>
        <end position="112"/>
    </location>
</feature>
<keyword evidence="1" id="KW-0472">Membrane</keyword>
<organism evidence="3 4">
    <name type="scientific">Cylindrobasidium torrendii FP15055 ss-10</name>
    <dbReference type="NCBI Taxonomy" id="1314674"/>
    <lineage>
        <taxon>Eukaryota</taxon>
        <taxon>Fungi</taxon>
        <taxon>Dikarya</taxon>
        <taxon>Basidiomycota</taxon>
        <taxon>Agaricomycotina</taxon>
        <taxon>Agaricomycetes</taxon>
        <taxon>Agaricomycetidae</taxon>
        <taxon>Agaricales</taxon>
        <taxon>Marasmiineae</taxon>
        <taxon>Physalacriaceae</taxon>
        <taxon>Cylindrobasidium</taxon>
    </lineage>
</organism>
<keyword evidence="1" id="KW-0812">Transmembrane</keyword>
<sequence>MSAIPSPYRMFFLYIEPIVDIAAAYYTACNPSEYLTGQRLASSIQPIVIPTTQTTIALEQLGNLYLFLALNQHFVLSSTTSITTWRRLLLALLVADFGHLASMRGLGIQIYWNAWEWNVLTAGSVLLVYICALLRICFLLGVGMGKAGKAKAS</sequence>
<feature type="domain" description="DUF7704" evidence="2">
    <location>
        <begin position="2"/>
        <end position="142"/>
    </location>
</feature>
<dbReference type="PANTHER" id="PTHR37019">
    <property type="entry name" value="CHROMOSOME 1, WHOLE GENOME SHOTGUN SEQUENCE"/>
    <property type="match status" value="1"/>
</dbReference>
<evidence type="ECO:0000256" key="1">
    <source>
        <dbReference type="SAM" id="Phobius"/>
    </source>
</evidence>
<dbReference type="Proteomes" id="UP000054007">
    <property type="component" value="Unassembled WGS sequence"/>
</dbReference>
<reference evidence="3 4" key="1">
    <citation type="journal article" date="2015" name="Fungal Genet. Biol.">
        <title>Evolution of novel wood decay mechanisms in Agaricales revealed by the genome sequences of Fistulina hepatica and Cylindrobasidium torrendii.</title>
        <authorList>
            <person name="Floudas D."/>
            <person name="Held B.W."/>
            <person name="Riley R."/>
            <person name="Nagy L.G."/>
            <person name="Koehler G."/>
            <person name="Ransdell A.S."/>
            <person name="Younus H."/>
            <person name="Chow J."/>
            <person name="Chiniquy J."/>
            <person name="Lipzen A."/>
            <person name="Tritt A."/>
            <person name="Sun H."/>
            <person name="Haridas S."/>
            <person name="LaButti K."/>
            <person name="Ohm R.A."/>
            <person name="Kues U."/>
            <person name="Blanchette R.A."/>
            <person name="Grigoriev I.V."/>
            <person name="Minto R.E."/>
            <person name="Hibbett D.S."/>
        </authorList>
    </citation>
    <scope>NUCLEOTIDE SEQUENCE [LARGE SCALE GENOMIC DNA]</scope>
    <source>
        <strain evidence="3 4">FP15055 ss-10</strain>
    </source>
</reference>
<evidence type="ECO:0000313" key="4">
    <source>
        <dbReference type="Proteomes" id="UP000054007"/>
    </source>
</evidence>
<keyword evidence="1" id="KW-1133">Transmembrane helix</keyword>
<feature type="transmembrane region" description="Helical" evidence="1">
    <location>
        <begin position="124"/>
        <end position="144"/>
    </location>
</feature>
<dbReference type="OrthoDB" id="5313995at2759"/>
<evidence type="ECO:0000259" key="2">
    <source>
        <dbReference type="Pfam" id="PF24803"/>
    </source>
</evidence>
<proteinExistence type="predicted"/>